<dbReference type="VEuPathDB" id="HostDB:ENSCPOG00000003187"/>
<dbReference type="Ensembl" id="ENSCPOT00000003230.3">
    <property type="protein sequence ID" value="ENSCPOP00000002886.3"/>
    <property type="gene ID" value="ENSCPOG00000003187.4"/>
</dbReference>
<reference evidence="1" key="3">
    <citation type="submission" date="2025-09" db="UniProtKB">
        <authorList>
            <consortium name="Ensembl"/>
        </authorList>
    </citation>
    <scope>IDENTIFICATION</scope>
    <source>
        <strain evidence="1">2N</strain>
    </source>
</reference>
<gene>
    <name evidence="1" type="primary">PNPO</name>
</gene>
<sequence>MTCGLRSVAAIFGRPPGWPGYLRQLCGDGAVMDLGPMRKSYRGDREAFEETQLASLDPIKQFTSWFEEAVQCPDIGEANAMCLATCTRTRIPLPPLSSTGSPF</sequence>
<dbReference type="HOGENOM" id="CLU_032263_2_1_1"/>
<dbReference type="Proteomes" id="UP000005447">
    <property type="component" value="Unassembled WGS sequence"/>
</dbReference>
<dbReference type="AlphaFoldDB" id="H0V0A3"/>
<proteinExistence type="predicted"/>
<name>H0V0A3_CAVPO</name>
<keyword evidence="2" id="KW-1185">Reference proteome</keyword>
<dbReference type="SUPFAM" id="SSF50475">
    <property type="entry name" value="FMN-binding split barrel"/>
    <property type="match status" value="1"/>
</dbReference>
<dbReference type="GeneTree" id="ENSGT00390000011219"/>
<dbReference type="Gene3D" id="2.30.110.10">
    <property type="entry name" value="Electron Transport, Fmn-binding Protein, Chain A"/>
    <property type="match status" value="1"/>
</dbReference>
<dbReference type="InterPro" id="IPR012349">
    <property type="entry name" value="Split_barrel_FMN-bd"/>
</dbReference>
<dbReference type="Bgee" id="ENSCPOG00000003187">
    <property type="expression patterns" value="Expressed in liver and 13 other cell types or tissues"/>
</dbReference>
<protein>
    <submittedName>
        <fullName evidence="1">Pyridoxamine 5'-phosphate oxidase</fullName>
    </submittedName>
</protein>
<accession>H0V0A3</accession>
<evidence type="ECO:0000313" key="2">
    <source>
        <dbReference type="Proteomes" id="UP000005447"/>
    </source>
</evidence>
<reference evidence="2" key="1">
    <citation type="journal article" date="2011" name="Nature">
        <title>A high-resolution map of human evolutionary constraint using 29 mammals.</title>
        <authorList>
            <person name="Lindblad-Toh K."/>
            <person name="Garber M."/>
            <person name="Zuk O."/>
            <person name="Lin M.F."/>
            <person name="Parker B.J."/>
            <person name="Washietl S."/>
            <person name="Kheradpour P."/>
            <person name="Ernst J."/>
            <person name="Jordan G."/>
            <person name="Mauceli E."/>
            <person name="Ward L.D."/>
            <person name="Lowe C.B."/>
            <person name="Holloway A.K."/>
            <person name="Clamp M."/>
            <person name="Gnerre S."/>
            <person name="Alfoldi J."/>
            <person name="Beal K."/>
            <person name="Chang J."/>
            <person name="Clawson H."/>
            <person name="Cuff J."/>
            <person name="Di Palma F."/>
            <person name="Fitzgerald S."/>
            <person name="Flicek P."/>
            <person name="Guttman M."/>
            <person name="Hubisz M.J."/>
            <person name="Jaffe D.B."/>
            <person name="Jungreis I."/>
            <person name="Kent W.J."/>
            <person name="Kostka D."/>
            <person name="Lara M."/>
            <person name="Martins A.L."/>
            <person name="Massingham T."/>
            <person name="Moltke I."/>
            <person name="Raney B.J."/>
            <person name="Rasmussen M.D."/>
            <person name="Robinson J."/>
            <person name="Stark A."/>
            <person name="Vilella A.J."/>
            <person name="Wen J."/>
            <person name="Xie X."/>
            <person name="Zody M.C."/>
            <person name="Baldwin J."/>
            <person name="Bloom T."/>
            <person name="Chin C.W."/>
            <person name="Heiman D."/>
            <person name="Nicol R."/>
            <person name="Nusbaum C."/>
            <person name="Young S."/>
            <person name="Wilkinson J."/>
            <person name="Worley K.C."/>
            <person name="Kovar C.L."/>
            <person name="Muzny D.M."/>
            <person name="Gibbs R.A."/>
            <person name="Cree A."/>
            <person name="Dihn H.H."/>
            <person name="Fowler G."/>
            <person name="Jhangiani S."/>
            <person name="Joshi V."/>
            <person name="Lee S."/>
            <person name="Lewis L.R."/>
            <person name="Nazareth L.V."/>
            <person name="Okwuonu G."/>
            <person name="Santibanez J."/>
            <person name="Warren W.C."/>
            <person name="Mardis E.R."/>
            <person name="Weinstock G.M."/>
            <person name="Wilson R.K."/>
            <person name="Delehaunty K."/>
            <person name="Dooling D."/>
            <person name="Fronik C."/>
            <person name="Fulton L."/>
            <person name="Fulton B."/>
            <person name="Graves T."/>
            <person name="Minx P."/>
            <person name="Sodergren E."/>
            <person name="Birney E."/>
            <person name="Margulies E.H."/>
            <person name="Herrero J."/>
            <person name="Green E.D."/>
            <person name="Haussler D."/>
            <person name="Siepel A."/>
            <person name="Goldman N."/>
            <person name="Pollard K.S."/>
            <person name="Pedersen J.S."/>
            <person name="Lander E.S."/>
            <person name="Kellis M."/>
        </authorList>
    </citation>
    <scope>NUCLEOTIDE SEQUENCE [LARGE SCALE GENOMIC DNA]</scope>
    <source>
        <strain evidence="2">2N</strain>
    </source>
</reference>
<reference evidence="1" key="2">
    <citation type="submission" date="2025-08" db="UniProtKB">
        <authorList>
            <consortium name="Ensembl"/>
        </authorList>
    </citation>
    <scope>IDENTIFICATION</scope>
    <source>
        <strain evidence="1">2N</strain>
    </source>
</reference>
<evidence type="ECO:0000313" key="1">
    <source>
        <dbReference type="Ensembl" id="ENSCPOP00000002886.3"/>
    </source>
</evidence>
<dbReference type="EMBL" id="AAKN02042362">
    <property type="status" value="NOT_ANNOTATED_CDS"/>
    <property type="molecule type" value="Genomic_DNA"/>
</dbReference>
<organism evidence="1 2">
    <name type="scientific">Cavia porcellus</name>
    <name type="common">Guinea pig</name>
    <dbReference type="NCBI Taxonomy" id="10141"/>
    <lineage>
        <taxon>Eukaryota</taxon>
        <taxon>Metazoa</taxon>
        <taxon>Chordata</taxon>
        <taxon>Craniata</taxon>
        <taxon>Vertebrata</taxon>
        <taxon>Euteleostomi</taxon>
        <taxon>Mammalia</taxon>
        <taxon>Eutheria</taxon>
        <taxon>Euarchontoglires</taxon>
        <taxon>Glires</taxon>
        <taxon>Rodentia</taxon>
        <taxon>Hystricomorpha</taxon>
        <taxon>Caviidae</taxon>
        <taxon>Cavia</taxon>
    </lineage>
</organism>